<name>A0A1A9BJC9_9ACTN</name>
<keyword evidence="3" id="KW-1185">Reference proteome</keyword>
<gene>
    <name evidence="2" type="ORF">GA0070622_6300</name>
</gene>
<proteinExistence type="predicted"/>
<sequence length="206" mass="23868">MRDGQTATVLDVNMAEFWQFLERSAAETTDPAQRLDWLAYRLSHVSLDHIADFQLHLEAARRPIDTYAMWGAANQIMDGLCSSDAFWYFQPWLIGQGQRWWHHAAQNPDNLADLPAVRALAGSSPREWPNAEWPHWEELAYVAPRAYDHITGREDSLEEALDARGHRTYSDPEPTDQPWDSDSLAQIEQRLPRLARMFPRQQYVKP</sequence>
<dbReference type="Proteomes" id="UP000199558">
    <property type="component" value="Unassembled WGS sequence"/>
</dbReference>
<dbReference type="EMBL" id="FLRH01000004">
    <property type="protein sequence ID" value="SBT69181.1"/>
    <property type="molecule type" value="Genomic_DNA"/>
</dbReference>
<dbReference type="Pfam" id="PF14024">
    <property type="entry name" value="DUF4240"/>
    <property type="match status" value="1"/>
</dbReference>
<dbReference type="OrthoDB" id="6200718at2"/>
<evidence type="ECO:0000313" key="2">
    <source>
        <dbReference type="EMBL" id="SBT69181.1"/>
    </source>
</evidence>
<dbReference type="InterPro" id="IPR025334">
    <property type="entry name" value="DUF4240"/>
</dbReference>
<dbReference type="STRING" id="946078.GA0070622_6300"/>
<dbReference type="AlphaFoldDB" id="A0A1A9BJC9"/>
<evidence type="ECO:0000313" key="3">
    <source>
        <dbReference type="Proteomes" id="UP000199558"/>
    </source>
</evidence>
<dbReference type="RefSeq" id="WP_091583450.1">
    <property type="nucleotide sequence ID" value="NZ_FLRH01000004.1"/>
</dbReference>
<feature type="domain" description="DUF4240" evidence="1">
    <location>
        <begin position="15"/>
        <end position="148"/>
    </location>
</feature>
<accession>A0A1A9BJC9</accession>
<protein>
    <recommendedName>
        <fullName evidence="1">DUF4240 domain-containing protein</fullName>
    </recommendedName>
</protein>
<reference evidence="3" key="1">
    <citation type="submission" date="2016-06" db="EMBL/GenBank/DDBJ databases">
        <authorList>
            <person name="Varghese N."/>
            <person name="Submissions Spin"/>
        </authorList>
    </citation>
    <scope>NUCLEOTIDE SEQUENCE [LARGE SCALE GENOMIC DNA]</scope>
    <source>
        <strain evidence="3">DSM 45794</strain>
    </source>
</reference>
<organism evidence="2 3">
    <name type="scientific">Micromonospora sediminicola</name>
    <dbReference type="NCBI Taxonomy" id="946078"/>
    <lineage>
        <taxon>Bacteria</taxon>
        <taxon>Bacillati</taxon>
        <taxon>Actinomycetota</taxon>
        <taxon>Actinomycetes</taxon>
        <taxon>Micromonosporales</taxon>
        <taxon>Micromonosporaceae</taxon>
        <taxon>Micromonospora</taxon>
    </lineage>
</organism>
<evidence type="ECO:0000259" key="1">
    <source>
        <dbReference type="Pfam" id="PF14024"/>
    </source>
</evidence>